<evidence type="ECO:0000313" key="10">
    <source>
        <dbReference type="EMBL" id="CCE63527.1"/>
    </source>
</evidence>
<evidence type="ECO:0000256" key="2">
    <source>
        <dbReference type="ARBA" id="ARBA00006209"/>
    </source>
</evidence>
<dbReference type="KEGG" id="tpf:TPHA_0F00400"/>
<dbReference type="GO" id="GO:0000422">
    <property type="term" value="P:autophagy of mitochondrion"/>
    <property type="evidence" value="ECO:0007669"/>
    <property type="project" value="EnsemblFungi"/>
</dbReference>
<dbReference type="FunFam" id="1.25.40.70:FF:000011">
    <property type="entry name" value="Phosphatidylinositol 4-kinase alpha"/>
    <property type="match status" value="1"/>
</dbReference>
<dbReference type="GO" id="GO:0048015">
    <property type="term" value="P:phosphatidylinositol-mediated signaling"/>
    <property type="evidence" value="ECO:0007669"/>
    <property type="project" value="TreeGrafter"/>
</dbReference>
<keyword evidence="6" id="KW-0418">Kinase</keyword>
<dbReference type="InterPro" id="IPR001263">
    <property type="entry name" value="PI3K_accessory_dom"/>
</dbReference>
<dbReference type="OrthoDB" id="10264149at2759"/>
<dbReference type="InterPro" id="IPR018936">
    <property type="entry name" value="PI3/4_kinase_CS"/>
</dbReference>
<dbReference type="RefSeq" id="XP_003685961.1">
    <property type="nucleotide sequence ID" value="XM_003685913.1"/>
</dbReference>
<dbReference type="Gene3D" id="3.30.1010.10">
    <property type="entry name" value="Phosphatidylinositol 3-kinase Catalytic Subunit, Chain A, domain 4"/>
    <property type="match status" value="1"/>
</dbReference>
<dbReference type="PROSITE" id="PS00916">
    <property type="entry name" value="PI3_4_KINASE_2"/>
    <property type="match status" value="1"/>
</dbReference>
<keyword evidence="11" id="KW-1185">Reference proteome</keyword>
<keyword evidence="7" id="KW-0067">ATP-binding</keyword>
<dbReference type="EMBL" id="HE612861">
    <property type="protein sequence ID" value="CCE63527.1"/>
    <property type="molecule type" value="Genomic_DNA"/>
</dbReference>
<dbReference type="Pfam" id="PF00454">
    <property type="entry name" value="PI3_PI4_kinase"/>
    <property type="match status" value="1"/>
</dbReference>
<reference evidence="10 11" key="1">
    <citation type="journal article" date="2011" name="Proc. Natl. Acad. Sci. U.S.A.">
        <title>Evolutionary erosion of yeast sex chromosomes by mating-type switching accidents.</title>
        <authorList>
            <person name="Gordon J.L."/>
            <person name="Armisen D."/>
            <person name="Proux-Wera E."/>
            <person name="Oheigeartaigh S.S."/>
            <person name="Byrne K.P."/>
            <person name="Wolfe K.H."/>
        </authorList>
    </citation>
    <scope>NUCLEOTIDE SEQUENCE [LARGE SCALE GENOMIC DNA]</scope>
    <source>
        <strain evidence="11">ATCC 24235 / CBS 4417 / NBRC 1672 / NRRL Y-8282 / UCD 70-5</strain>
    </source>
</reference>
<dbReference type="InterPro" id="IPR042236">
    <property type="entry name" value="PI3K_accessory_sf"/>
</dbReference>
<dbReference type="Pfam" id="PF00613">
    <property type="entry name" value="PI3Ka"/>
    <property type="match status" value="1"/>
</dbReference>
<dbReference type="CDD" id="cd05167">
    <property type="entry name" value="PI4Kc_III_alpha"/>
    <property type="match status" value="1"/>
</dbReference>
<dbReference type="SUPFAM" id="SSF48371">
    <property type="entry name" value="ARM repeat"/>
    <property type="match status" value="1"/>
</dbReference>
<dbReference type="Proteomes" id="UP000005666">
    <property type="component" value="Chromosome 6"/>
</dbReference>
<organism evidence="10 11">
    <name type="scientific">Tetrapisispora phaffii (strain ATCC 24235 / CBS 4417 / NBRC 1672 / NRRL Y-8282 / UCD 70-5)</name>
    <name type="common">Yeast</name>
    <name type="synonym">Fabospora phaffii</name>
    <dbReference type="NCBI Taxonomy" id="1071381"/>
    <lineage>
        <taxon>Eukaryota</taxon>
        <taxon>Fungi</taxon>
        <taxon>Dikarya</taxon>
        <taxon>Ascomycota</taxon>
        <taxon>Saccharomycotina</taxon>
        <taxon>Saccharomycetes</taxon>
        <taxon>Saccharomycetales</taxon>
        <taxon>Saccharomycetaceae</taxon>
        <taxon>Tetrapisispora</taxon>
    </lineage>
</organism>
<feature type="domain" description="PI3K/PI4K catalytic" evidence="8">
    <location>
        <begin position="1638"/>
        <end position="1901"/>
    </location>
</feature>
<dbReference type="GO" id="GO:0006995">
    <property type="term" value="P:cellular response to nitrogen starvation"/>
    <property type="evidence" value="ECO:0007669"/>
    <property type="project" value="EnsemblFungi"/>
</dbReference>
<dbReference type="GO" id="GO:0005737">
    <property type="term" value="C:cytoplasm"/>
    <property type="evidence" value="ECO:0007669"/>
    <property type="project" value="TreeGrafter"/>
</dbReference>
<accession>G8BUU5</accession>
<dbReference type="STRING" id="1071381.G8BUU5"/>
<dbReference type="GO" id="GO:0060237">
    <property type="term" value="P:regulation of fungal-type cell wall organization"/>
    <property type="evidence" value="ECO:0007669"/>
    <property type="project" value="EnsemblFungi"/>
</dbReference>
<dbReference type="GO" id="GO:0046854">
    <property type="term" value="P:phosphatidylinositol phosphate biosynthetic process"/>
    <property type="evidence" value="ECO:0007669"/>
    <property type="project" value="EnsemblFungi"/>
</dbReference>
<name>G8BUU5_TETPH</name>
<dbReference type="SMART" id="SM00146">
    <property type="entry name" value="PI3Kc"/>
    <property type="match status" value="1"/>
</dbReference>
<keyword evidence="4" id="KW-0808">Transferase</keyword>
<dbReference type="PANTHER" id="PTHR10048:SF15">
    <property type="entry name" value="PHOSPHATIDYLINOSITOL 4-KINASE ALPHA"/>
    <property type="match status" value="1"/>
</dbReference>
<evidence type="ECO:0000256" key="3">
    <source>
        <dbReference type="ARBA" id="ARBA00012169"/>
    </source>
</evidence>
<keyword evidence="5" id="KW-0547">Nucleotide-binding</keyword>
<comment type="similarity">
    <text evidence="2">Belongs to the PI3/PI4-kinase family. Type III PI4K subfamily.</text>
</comment>
<evidence type="ECO:0000259" key="9">
    <source>
        <dbReference type="PROSITE" id="PS51545"/>
    </source>
</evidence>
<dbReference type="FunFam" id="3.30.1010.10:FF:000014">
    <property type="entry name" value="Phosphatidylinositol 4-kinase STT4"/>
    <property type="match status" value="1"/>
</dbReference>
<dbReference type="eggNOG" id="KOG0902">
    <property type="taxonomic scope" value="Eukaryota"/>
</dbReference>
<evidence type="ECO:0000256" key="4">
    <source>
        <dbReference type="ARBA" id="ARBA00022679"/>
    </source>
</evidence>
<dbReference type="InterPro" id="IPR015433">
    <property type="entry name" value="PI3/4_kinase"/>
</dbReference>
<dbReference type="GO" id="GO:0005524">
    <property type="term" value="F:ATP binding"/>
    <property type="evidence" value="ECO:0007669"/>
    <property type="project" value="UniProtKB-KW"/>
</dbReference>
<dbReference type="InterPro" id="IPR036940">
    <property type="entry name" value="PI3/4_kinase_cat_sf"/>
</dbReference>
<dbReference type="Pfam" id="PF19274">
    <property type="entry name" value="PI4K_N"/>
    <property type="match status" value="1"/>
</dbReference>
<dbReference type="InterPro" id="IPR016024">
    <property type="entry name" value="ARM-type_fold"/>
</dbReference>
<dbReference type="OMA" id="TIEVWQS"/>
<dbReference type="Gene3D" id="1.25.40.70">
    <property type="entry name" value="Phosphatidylinositol 3-kinase, accessory domain (PIK)"/>
    <property type="match status" value="1"/>
</dbReference>
<feature type="domain" description="PIK helical" evidence="9">
    <location>
        <begin position="1346"/>
        <end position="1532"/>
    </location>
</feature>
<evidence type="ECO:0000256" key="7">
    <source>
        <dbReference type="ARBA" id="ARBA00022840"/>
    </source>
</evidence>
<dbReference type="InterPro" id="IPR011009">
    <property type="entry name" value="Kinase-like_dom_sf"/>
</dbReference>
<dbReference type="GO" id="GO:0004430">
    <property type="term" value="F:1-phosphatidylinositol 4-kinase activity"/>
    <property type="evidence" value="ECO:0007669"/>
    <property type="project" value="UniProtKB-EC"/>
</dbReference>
<dbReference type="GeneID" id="11535532"/>
<dbReference type="GO" id="GO:0005886">
    <property type="term" value="C:plasma membrane"/>
    <property type="evidence" value="ECO:0007669"/>
    <property type="project" value="EnsemblFungi"/>
</dbReference>
<dbReference type="GO" id="GO:0061909">
    <property type="term" value="P:autophagosome-lysosome fusion"/>
    <property type="evidence" value="ECO:0007669"/>
    <property type="project" value="EnsemblFungi"/>
</dbReference>
<dbReference type="PROSITE" id="PS00915">
    <property type="entry name" value="PI3_4_KINASE_1"/>
    <property type="match status" value="1"/>
</dbReference>
<dbReference type="PROSITE" id="PS51545">
    <property type="entry name" value="PIK_HELICAL"/>
    <property type="match status" value="1"/>
</dbReference>
<dbReference type="InterPro" id="IPR045495">
    <property type="entry name" value="PI4K_N"/>
</dbReference>
<evidence type="ECO:0000313" key="11">
    <source>
        <dbReference type="Proteomes" id="UP000005666"/>
    </source>
</evidence>
<dbReference type="SMART" id="SM00145">
    <property type="entry name" value="PI3Ka"/>
    <property type="match status" value="1"/>
</dbReference>
<evidence type="ECO:0000256" key="5">
    <source>
        <dbReference type="ARBA" id="ARBA00022741"/>
    </source>
</evidence>
<dbReference type="GO" id="GO:0140504">
    <property type="term" value="P:microlipophagy"/>
    <property type="evidence" value="ECO:0007669"/>
    <property type="project" value="EnsemblFungi"/>
</dbReference>
<evidence type="ECO:0000259" key="8">
    <source>
        <dbReference type="PROSITE" id="PS50290"/>
    </source>
</evidence>
<proteinExistence type="inferred from homology"/>
<dbReference type="Gene3D" id="1.10.1070.11">
    <property type="entry name" value="Phosphatidylinositol 3-/4-kinase, catalytic domain"/>
    <property type="match status" value="1"/>
</dbReference>
<sequence>MTSLRSQALKKLAQLSSDESAQFGVANDGSSTLDMLTHSLPIFYSTNVSKLYTIPLNLNEWDVLYAITSSKVKSLEQAHKLLDDVISVYFVESPRQRFSDVLIMKFKQELLRNPNEISTFQLTRFILSISNSFPELNDKCFSLIEKYLSLVQSLFLIKPSVLFSFLGFLNAVSSSMDDVSIDLSKKTWCSIINIINSSNFFQEIEKVLSSSSDFINDSVVEYFKAGHEISGPLFFEVITSIGLALANTIVFKNMKDIGIDILNDSQMFSRNILQLKHIEYNIDQDPSIATDINITTIDTFNQILKNNAEVLTSLTDFALENAADLDNLDLSTLNRAKYTFNSRANLLQITCLVPFYSSLESKMFEDMTSVVSNYMENILLSGYISPQLIKSIISSVSLLNYYTEEYSSTILRLFPILVASDNITRETVEEVSVTFTLGLQPLNEDTIVNTIYSINNMITVNDNGSPSSLIRERKLTGTISSMPMKGRSLTIDTLDAIKNFSSAHNSHESSPIPGQSLSNATFHGNLFENCISASIVITNNYNVPSITALTTTILTQKFGVISKNLDKIIIKFLAKLVTCVTSAEFSLILKFYRLATQTSAKNDDANLSADIVSAKVFIANQLRKGPKSSEIFKLYLHDLLDSIISSGEVEHKEHRTDTEISKVAEQISSLLRPLSALLPTLDEEPLDLSSDELFTNMFRNIWFNMAIHGFYYNAEFLLPYKKYLLIIAYNTSPLASDFPANKKEISVEMNTVLRRSTSSTIEKKQKNLISGFLSSSTVQSRSPACERIMFLAAAHHLEFLRCDAGDCSKMLLYFSDSSIISSSISRSIDLMNTAITHKYTNSVQLGNLEIFNSKAVAKQLNNIILLLAHKNEMLQNSAFHTCERLIKTVPSSLCRHQSLYTLLDLMTVIFDGVIDCERNRFEPHYIFHLKHSKTKVLLQNSISWRRNALSRLSKSAKSWIKIVMSKCPLDLKMLFHSYLSDFNDYNIEHTVEYGVSFAIEMAGAILPVDRELSRLSLVGNEKPNNIAGFFSQHSWKSKYLVDMVISSSPVDIYKQIGEYAQSIRTCISEKTTIGQDLLNKIFDLSFALIINRTPGSISLIKDLVHIPFEILTGNSMKTGINIWLSIMKEREDLSFYLLSEIGMCWMRSIDNKIGLYSNELDLVKEENQMMEYKEYNKKLINKNISLAESLLKPHRLLINFLSSYFEGSMFQSHSLLKLFNIWILNAVTELKTASLHPYARLVRNELIIFAILVLNANLKRPTKAIPDLSSSIVIGNLSWFKKPLSWPFGADQLRNEADLAVSVELLSKLEHIMPTLSAYCKNESALLKIALKLDIYNMKTWLSPLAKIDKPKTPLSLELLNAAIKIDPQIAYNISQFLNVDKGKSALLSAIVSNPLQFVGVSDVLDLLLSSSSSSKDRNNLHYITYWSPTTPLKSINLLLPPWTTNKYILQYAVYSLESHDVNVTFFYVPQIVQCLRYDKTGYVERLILDTAMISVLFSHQIIWNMLANCYKGDEGLIEDEIKPKLDLVRKRLVAKFSTRHREFYEREFKFFNEVTGISGKLKPYIKKSKAEKKQKIDEEMAKIDVEPGVYLPSNPDGVVVDIARKSGKPLQSHAKAPFMATFKIKREVEPDDSTASLSSNAEGESSKNGNKKLVEKWQAAIFKVGDDCRQDVLALQLISLFRTIWSNIGLDVFVFPYRVTATAPGCGVIDVLPNSISRDMLGREAVNGLFEYFITKFGNETTFEFQNARNNFIKSLAGYSVISYLLQFKDRHNGNIMYDDQGHCLHIDFGFIFDIVPGGVKFEAVPFKLTKEMVNVMGGSKDTAAFKDFEELCIKAYLSARVHMDAIIQCIEPMIGSGLPCFKGSKTIKNLQNRFQPQRTDQEAAVFMKGLIKKSYESLFTKGYDEFQRLTNGIPY</sequence>
<evidence type="ECO:0000256" key="6">
    <source>
        <dbReference type="ARBA" id="ARBA00022777"/>
    </source>
</evidence>
<dbReference type="InterPro" id="IPR000403">
    <property type="entry name" value="PI3/4_kinase_cat_dom"/>
</dbReference>
<dbReference type="PROSITE" id="PS50290">
    <property type="entry name" value="PI3_4_KINASE_3"/>
    <property type="match status" value="1"/>
</dbReference>
<dbReference type="SUPFAM" id="SSF56112">
    <property type="entry name" value="Protein kinase-like (PK-like)"/>
    <property type="match status" value="1"/>
</dbReference>
<evidence type="ECO:0000256" key="1">
    <source>
        <dbReference type="ARBA" id="ARBA00001686"/>
    </source>
</evidence>
<dbReference type="GO" id="GO:0030866">
    <property type="term" value="P:cortical actin cytoskeleton organization"/>
    <property type="evidence" value="ECO:0007669"/>
    <property type="project" value="EnsemblFungi"/>
</dbReference>
<gene>
    <name evidence="10" type="primary">TPHA0F00400</name>
    <name evidence="10" type="ordered locus">TPHA_0F00400</name>
</gene>
<dbReference type="FunFam" id="1.10.1070.11:FF:000022">
    <property type="entry name" value="Phosphatidylinositol 4-kinase stt4"/>
    <property type="match status" value="1"/>
</dbReference>
<dbReference type="EC" id="2.7.1.67" evidence="3"/>
<dbReference type="PANTHER" id="PTHR10048">
    <property type="entry name" value="PHOSPHATIDYLINOSITOL KINASE"/>
    <property type="match status" value="1"/>
</dbReference>
<comment type="catalytic activity">
    <reaction evidence="1">
        <text>a 1,2-diacyl-sn-glycero-3-phospho-(1D-myo-inositol) + ATP = a 1,2-diacyl-sn-glycero-3-phospho-(1D-myo-inositol 4-phosphate) + ADP + H(+)</text>
        <dbReference type="Rhea" id="RHEA:19877"/>
        <dbReference type="ChEBI" id="CHEBI:15378"/>
        <dbReference type="ChEBI" id="CHEBI:30616"/>
        <dbReference type="ChEBI" id="CHEBI:57880"/>
        <dbReference type="ChEBI" id="CHEBI:58178"/>
        <dbReference type="ChEBI" id="CHEBI:456216"/>
        <dbReference type="EC" id="2.7.1.67"/>
    </reaction>
</comment>
<dbReference type="HOGENOM" id="CLU_000893_1_1_1"/>
<protein>
    <recommendedName>
        <fullName evidence="3">1-phosphatidylinositol 4-kinase</fullName>
        <ecNumber evidence="3">2.7.1.67</ecNumber>
    </recommendedName>
</protein>